<accession>A0A8T0X634</accession>
<gene>
    <name evidence="2" type="ORF">PVAP13_1KG119985</name>
</gene>
<keyword evidence="1" id="KW-0732">Signal</keyword>
<feature type="chain" id="PRO_5035886942" evidence="1">
    <location>
        <begin position="34"/>
        <end position="98"/>
    </location>
</feature>
<organism evidence="2 3">
    <name type="scientific">Panicum virgatum</name>
    <name type="common">Blackwell switchgrass</name>
    <dbReference type="NCBI Taxonomy" id="38727"/>
    <lineage>
        <taxon>Eukaryota</taxon>
        <taxon>Viridiplantae</taxon>
        <taxon>Streptophyta</taxon>
        <taxon>Embryophyta</taxon>
        <taxon>Tracheophyta</taxon>
        <taxon>Spermatophyta</taxon>
        <taxon>Magnoliopsida</taxon>
        <taxon>Liliopsida</taxon>
        <taxon>Poales</taxon>
        <taxon>Poaceae</taxon>
        <taxon>PACMAD clade</taxon>
        <taxon>Panicoideae</taxon>
        <taxon>Panicodae</taxon>
        <taxon>Paniceae</taxon>
        <taxon>Panicinae</taxon>
        <taxon>Panicum</taxon>
        <taxon>Panicum sect. Hiantes</taxon>
    </lineage>
</organism>
<name>A0A8T0X634_PANVG</name>
<dbReference type="EMBL" id="CM029037">
    <property type="protein sequence ID" value="KAG2657022.1"/>
    <property type="molecule type" value="Genomic_DNA"/>
</dbReference>
<keyword evidence="3" id="KW-1185">Reference proteome</keyword>
<sequence>MAVSLVPRRRPGLLAVAQLAVALWLVAFTGCLCQPSYPTYPQPVPTYPTQPQPVPSYPTLPRESAVATQPYHAVRWSPVLAAMILAAPSTSSRGYTCI</sequence>
<reference evidence="2" key="1">
    <citation type="submission" date="2020-05" db="EMBL/GenBank/DDBJ databases">
        <title>WGS assembly of Panicum virgatum.</title>
        <authorList>
            <person name="Lovell J.T."/>
            <person name="Jenkins J."/>
            <person name="Shu S."/>
            <person name="Juenger T.E."/>
            <person name="Schmutz J."/>
        </authorList>
    </citation>
    <scope>NUCLEOTIDE SEQUENCE</scope>
    <source>
        <strain evidence="2">AP13</strain>
    </source>
</reference>
<dbReference type="Proteomes" id="UP000823388">
    <property type="component" value="Chromosome 1K"/>
</dbReference>
<dbReference type="AlphaFoldDB" id="A0A8T0X634"/>
<feature type="signal peptide" evidence="1">
    <location>
        <begin position="1"/>
        <end position="33"/>
    </location>
</feature>
<protein>
    <submittedName>
        <fullName evidence="2">Uncharacterized protein</fullName>
    </submittedName>
</protein>
<proteinExistence type="predicted"/>
<evidence type="ECO:0000256" key="1">
    <source>
        <dbReference type="SAM" id="SignalP"/>
    </source>
</evidence>
<evidence type="ECO:0000313" key="3">
    <source>
        <dbReference type="Proteomes" id="UP000823388"/>
    </source>
</evidence>
<evidence type="ECO:0000313" key="2">
    <source>
        <dbReference type="EMBL" id="KAG2657022.1"/>
    </source>
</evidence>
<comment type="caution">
    <text evidence="2">The sequence shown here is derived from an EMBL/GenBank/DDBJ whole genome shotgun (WGS) entry which is preliminary data.</text>
</comment>